<dbReference type="Proteomes" id="UP000054823">
    <property type="component" value="Unassembled WGS sequence"/>
</dbReference>
<dbReference type="PANTHER" id="PTHR43877">
    <property type="entry name" value="AMINOALKYLPHOSPHONATE N-ACETYLTRANSFERASE-RELATED-RELATED"/>
    <property type="match status" value="1"/>
</dbReference>
<dbReference type="RefSeq" id="WP_058238227.1">
    <property type="nucleotide sequence ID" value="NZ_CYPW01000004.1"/>
</dbReference>
<accession>A0A0P1EL14</accession>
<proteinExistence type="predicted"/>
<dbReference type="PROSITE" id="PS51186">
    <property type="entry name" value="GNAT"/>
    <property type="match status" value="1"/>
</dbReference>
<dbReference type="AlphaFoldDB" id="A0A0P1EL14"/>
<dbReference type="SUPFAM" id="SSF55729">
    <property type="entry name" value="Acyl-CoA N-acyltransferases (Nat)"/>
    <property type="match status" value="1"/>
</dbReference>
<dbReference type="InterPro" id="IPR000182">
    <property type="entry name" value="GNAT_dom"/>
</dbReference>
<evidence type="ECO:0000259" key="3">
    <source>
        <dbReference type="PROSITE" id="PS51186"/>
    </source>
</evidence>
<evidence type="ECO:0000256" key="2">
    <source>
        <dbReference type="ARBA" id="ARBA00023315"/>
    </source>
</evidence>
<keyword evidence="2" id="KW-0012">Acyltransferase</keyword>
<dbReference type="Gene3D" id="3.40.630.30">
    <property type="match status" value="1"/>
</dbReference>
<dbReference type="OrthoDB" id="9788300at2"/>
<evidence type="ECO:0000256" key="1">
    <source>
        <dbReference type="ARBA" id="ARBA00022679"/>
    </source>
</evidence>
<organism evidence="4 5">
    <name type="scientific">Shimia marina</name>
    <dbReference type="NCBI Taxonomy" id="321267"/>
    <lineage>
        <taxon>Bacteria</taxon>
        <taxon>Pseudomonadati</taxon>
        <taxon>Pseudomonadota</taxon>
        <taxon>Alphaproteobacteria</taxon>
        <taxon>Rhodobacterales</taxon>
        <taxon>Roseobacteraceae</taxon>
    </lineage>
</organism>
<keyword evidence="5" id="KW-1185">Reference proteome</keyword>
<evidence type="ECO:0000313" key="5">
    <source>
        <dbReference type="Proteomes" id="UP000054823"/>
    </source>
</evidence>
<evidence type="ECO:0000313" key="4">
    <source>
        <dbReference type="EMBL" id="CUH50838.1"/>
    </source>
</evidence>
<dbReference type="InterPro" id="IPR016181">
    <property type="entry name" value="Acyl_CoA_acyltransferase"/>
</dbReference>
<dbReference type="InterPro" id="IPR050832">
    <property type="entry name" value="Bact_Acetyltransf"/>
</dbReference>
<dbReference type="GO" id="GO:0016747">
    <property type="term" value="F:acyltransferase activity, transferring groups other than amino-acyl groups"/>
    <property type="evidence" value="ECO:0007669"/>
    <property type="project" value="InterPro"/>
</dbReference>
<protein>
    <submittedName>
        <fullName evidence="4">Putative acetyltransferase</fullName>
    </submittedName>
</protein>
<feature type="domain" description="N-acetyltransferase" evidence="3">
    <location>
        <begin position="1"/>
        <end position="162"/>
    </location>
</feature>
<dbReference type="STRING" id="321267.SHM7688_00268"/>
<dbReference type="Pfam" id="PF00583">
    <property type="entry name" value="Acetyltransf_1"/>
    <property type="match status" value="1"/>
</dbReference>
<gene>
    <name evidence="4" type="ORF">SHM7688_00268</name>
</gene>
<name>A0A0P1EL14_9RHOB</name>
<reference evidence="4 5" key="1">
    <citation type="submission" date="2015-09" db="EMBL/GenBank/DDBJ databases">
        <authorList>
            <consortium name="Swine Surveillance"/>
        </authorList>
    </citation>
    <scope>NUCLEOTIDE SEQUENCE [LARGE SCALE GENOMIC DNA]</scope>
    <source>
        <strain evidence="4 5">CECT 7688</strain>
    </source>
</reference>
<dbReference type="EMBL" id="CYPW01000004">
    <property type="protein sequence ID" value="CUH50838.1"/>
    <property type="molecule type" value="Genomic_DNA"/>
</dbReference>
<sequence>MIRTLTAADLSAYRALWMMGVSQEPSAFLLTAEEVVATGEAALLAKLAGGEVIGWFQDEALMGFLAMRRGGVTRLRHMADIGPLYVHPQARRAGAARALMAAVEAEASAAGILQLELCVDVENAPARALYERLGFVQIGLRPRSVVIDGVPRDDLLMLKQLDTPRNA</sequence>
<keyword evidence="1 4" id="KW-0808">Transferase</keyword>